<dbReference type="InParanoid" id="A0A330LDT0"/>
<keyword evidence="1" id="KW-0812">Transmembrane</keyword>
<proteinExistence type="predicted"/>
<dbReference type="AlphaFoldDB" id="A0A330LDT0"/>
<keyword evidence="1" id="KW-1133">Transmembrane helix</keyword>
<reference evidence="3" key="1">
    <citation type="submission" date="2018-04" db="EMBL/GenBank/DDBJ databases">
        <authorList>
            <person name="Lucker S."/>
            <person name="Sakoula D."/>
        </authorList>
    </citation>
    <scope>NUCLEOTIDE SEQUENCE [LARGE SCALE GENOMIC DNA]</scope>
</reference>
<protein>
    <recommendedName>
        <fullName evidence="4">Prepilin-type N-terminal cleavage/methylation domain-containing protein</fullName>
    </recommendedName>
</protein>
<sequence length="269" mass="29348">MYGEGQAPAQPVPIPLFDGDSHLAEGWPSPRLPRSFPWGGASWRAGAERVRWSAIVSNVREMSRSLSFLALLRSSRVRSAGGFTLLEMIIVMFLLAAMLGIVIPRINLNDDLASTGRKFIGTVRTLQGIAMSSQKPVKLYLDLDQNQYWAKTIEGKEEKPLLDAAWATPRLLPDTIRLAEASSGSIKRTAGRLELMLYPNGRIDEAVLHLTDAGNNVLAIVIEAATGAIRTSDARIEPQRLASIPDRVRTLLVPTTMTATGNQVGLLKP</sequence>
<organism evidence="2 3">
    <name type="scientific">Nitrospira lenta</name>
    <dbReference type="NCBI Taxonomy" id="1436998"/>
    <lineage>
        <taxon>Bacteria</taxon>
        <taxon>Pseudomonadati</taxon>
        <taxon>Nitrospirota</taxon>
        <taxon>Nitrospiria</taxon>
        <taxon>Nitrospirales</taxon>
        <taxon>Nitrospiraceae</taxon>
        <taxon>Nitrospira</taxon>
    </lineage>
</organism>
<dbReference type="PROSITE" id="PS00409">
    <property type="entry name" value="PROKAR_NTER_METHYL"/>
    <property type="match status" value="1"/>
</dbReference>
<keyword evidence="1" id="KW-0472">Membrane</keyword>
<evidence type="ECO:0000313" key="2">
    <source>
        <dbReference type="EMBL" id="SPP65090.1"/>
    </source>
</evidence>
<dbReference type="Pfam" id="PF07963">
    <property type="entry name" value="N_methyl"/>
    <property type="match status" value="1"/>
</dbReference>
<evidence type="ECO:0008006" key="4">
    <source>
        <dbReference type="Google" id="ProtNLM"/>
    </source>
</evidence>
<accession>A0A330LDT0</accession>
<dbReference type="Proteomes" id="UP000248168">
    <property type="component" value="Unassembled WGS sequence"/>
</dbReference>
<dbReference type="EMBL" id="OUNR01000016">
    <property type="protein sequence ID" value="SPP65090.1"/>
    <property type="molecule type" value="Genomic_DNA"/>
</dbReference>
<dbReference type="SUPFAM" id="SSF54523">
    <property type="entry name" value="Pili subunits"/>
    <property type="match status" value="1"/>
</dbReference>
<gene>
    <name evidence="2" type="ORF">NITLEN_30004</name>
</gene>
<evidence type="ECO:0000313" key="3">
    <source>
        <dbReference type="Proteomes" id="UP000248168"/>
    </source>
</evidence>
<evidence type="ECO:0000256" key="1">
    <source>
        <dbReference type="SAM" id="Phobius"/>
    </source>
</evidence>
<keyword evidence="3" id="KW-1185">Reference proteome</keyword>
<dbReference type="InterPro" id="IPR012902">
    <property type="entry name" value="N_methyl_site"/>
</dbReference>
<feature type="transmembrane region" description="Helical" evidence="1">
    <location>
        <begin position="83"/>
        <end position="103"/>
    </location>
</feature>
<dbReference type="InterPro" id="IPR045584">
    <property type="entry name" value="Pilin-like"/>
</dbReference>
<name>A0A330LDT0_9BACT</name>